<dbReference type="InterPro" id="IPR006145">
    <property type="entry name" value="PsdUridine_synth_RsuA/RluA"/>
</dbReference>
<feature type="domain" description="Pseudouridine synthase RsuA/RluA-like" evidence="2">
    <location>
        <begin position="31"/>
        <end position="193"/>
    </location>
</feature>
<comment type="similarity">
    <text evidence="1">Belongs to the pseudouridine synthase RluA family.</text>
</comment>
<dbReference type="CDD" id="cd02869">
    <property type="entry name" value="PseudoU_synth_RluA_like"/>
    <property type="match status" value="1"/>
</dbReference>
<dbReference type="GO" id="GO:0003723">
    <property type="term" value="F:RNA binding"/>
    <property type="evidence" value="ECO:0007669"/>
    <property type="project" value="InterPro"/>
</dbReference>
<protein>
    <recommendedName>
        <fullName evidence="2">Pseudouridine synthase RsuA/RluA-like domain-containing protein</fullName>
    </recommendedName>
</protein>
<accession>A0AAV8YV64</accession>
<dbReference type="Proteomes" id="UP001162162">
    <property type="component" value="Unassembled WGS sequence"/>
</dbReference>
<evidence type="ECO:0000313" key="3">
    <source>
        <dbReference type="EMBL" id="KAJ8955376.1"/>
    </source>
</evidence>
<dbReference type="AlphaFoldDB" id="A0AAV8YV64"/>
<evidence type="ECO:0000259" key="2">
    <source>
        <dbReference type="Pfam" id="PF00849"/>
    </source>
</evidence>
<organism evidence="3 4">
    <name type="scientific">Aromia moschata</name>
    <dbReference type="NCBI Taxonomy" id="1265417"/>
    <lineage>
        <taxon>Eukaryota</taxon>
        <taxon>Metazoa</taxon>
        <taxon>Ecdysozoa</taxon>
        <taxon>Arthropoda</taxon>
        <taxon>Hexapoda</taxon>
        <taxon>Insecta</taxon>
        <taxon>Pterygota</taxon>
        <taxon>Neoptera</taxon>
        <taxon>Endopterygota</taxon>
        <taxon>Coleoptera</taxon>
        <taxon>Polyphaga</taxon>
        <taxon>Cucujiformia</taxon>
        <taxon>Chrysomeloidea</taxon>
        <taxon>Cerambycidae</taxon>
        <taxon>Cerambycinae</taxon>
        <taxon>Callichromatini</taxon>
        <taxon>Aromia</taxon>
    </lineage>
</organism>
<keyword evidence="4" id="KW-1185">Reference proteome</keyword>
<dbReference type="InterPro" id="IPR050188">
    <property type="entry name" value="RluA_PseudoU_synthase"/>
</dbReference>
<dbReference type="InterPro" id="IPR020103">
    <property type="entry name" value="PsdUridine_synth_cat_dom_sf"/>
</dbReference>
<dbReference type="GO" id="GO:0000455">
    <property type="term" value="P:enzyme-directed rRNA pseudouridine synthesis"/>
    <property type="evidence" value="ECO:0007669"/>
    <property type="project" value="TreeGrafter"/>
</dbReference>
<dbReference type="Pfam" id="PF00849">
    <property type="entry name" value="PseudoU_synth_2"/>
    <property type="match status" value="1"/>
</dbReference>
<gene>
    <name evidence="3" type="ORF">NQ318_003473</name>
</gene>
<dbReference type="GO" id="GO:0009982">
    <property type="term" value="F:pseudouridine synthase activity"/>
    <property type="evidence" value="ECO:0007669"/>
    <property type="project" value="InterPro"/>
</dbReference>
<sequence>MRFLSYLKEIFNNIVGIICHQKIKILHKSSNFIIINKECDIKINSNNKTERTVHTMLKEVFPLLANEKLFHEYYFPHRLDFATSGLMCIPIHKEACRVVSSTFLTRASKKYYIAIVRGLFSKEIVDIDIPIGEDIREKNIQKMCTANCKFCMKARTAKTIFIVLEKGLYDNYPATKVLVRPITGRRHQIRVHCTYIGHTIVGDYTYSNRKDTKPPRMFLHCLR</sequence>
<dbReference type="PANTHER" id="PTHR21600">
    <property type="entry name" value="MITOCHONDRIAL RNA PSEUDOURIDINE SYNTHASE"/>
    <property type="match status" value="1"/>
</dbReference>
<dbReference type="EMBL" id="JAPWTK010000038">
    <property type="protein sequence ID" value="KAJ8955376.1"/>
    <property type="molecule type" value="Genomic_DNA"/>
</dbReference>
<name>A0AAV8YV64_9CUCU</name>
<dbReference type="Gene3D" id="3.30.2350.10">
    <property type="entry name" value="Pseudouridine synthase"/>
    <property type="match status" value="1"/>
</dbReference>
<dbReference type="SUPFAM" id="SSF55120">
    <property type="entry name" value="Pseudouridine synthase"/>
    <property type="match status" value="1"/>
</dbReference>
<proteinExistence type="inferred from homology"/>
<comment type="caution">
    <text evidence="3">The sequence shown here is derived from an EMBL/GenBank/DDBJ whole genome shotgun (WGS) entry which is preliminary data.</text>
</comment>
<evidence type="ECO:0000313" key="4">
    <source>
        <dbReference type="Proteomes" id="UP001162162"/>
    </source>
</evidence>
<evidence type="ECO:0000256" key="1">
    <source>
        <dbReference type="ARBA" id="ARBA00010876"/>
    </source>
</evidence>
<dbReference type="PANTHER" id="PTHR21600:SF87">
    <property type="entry name" value="RNA PSEUDOURIDYLATE SYNTHASE DOMAIN-CONTAINING PROTEIN 1"/>
    <property type="match status" value="1"/>
</dbReference>
<reference evidence="3" key="1">
    <citation type="journal article" date="2023" name="Insect Mol. Biol.">
        <title>Genome sequencing provides insights into the evolution of gene families encoding plant cell wall-degrading enzymes in longhorned beetles.</title>
        <authorList>
            <person name="Shin N.R."/>
            <person name="Okamura Y."/>
            <person name="Kirsch R."/>
            <person name="Pauchet Y."/>
        </authorList>
    </citation>
    <scope>NUCLEOTIDE SEQUENCE</scope>
    <source>
        <strain evidence="3">AMC_N1</strain>
    </source>
</reference>